<comment type="caution">
    <text evidence="1">The sequence shown here is derived from an EMBL/GenBank/DDBJ whole genome shotgun (WGS) entry which is preliminary data.</text>
</comment>
<sequence length="51" mass="5924">MTERCHDLRRQCLSYVSIAASQGKNSRQELGGRTEVETMEECCLLAFSLWW</sequence>
<evidence type="ECO:0000313" key="1">
    <source>
        <dbReference type="EMBL" id="KRZ47065.1"/>
    </source>
</evidence>
<name>A0A0V1KIF8_9BILA</name>
<evidence type="ECO:0000313" key="2">
    <source>
        <dbReference type="Proteomes" id="UP000054721"/>
    </source>
</evidence>
<reference evidence="1 2" key="1">
    <citation type="submission" date="2015-05" db="EMBL/GenBank/DDBJ databases">
        <title>Evolution of Trichinella species and genotypes.</title>
        <authorList>
            <person name="Korhonen P.K."/>
            <person name="Edoardo P."/>
            <person name="Giuseppe L.R."/>
            <person name="Gasser R.B."/>
        </authorList>
    </citation>
    <scope>NUCLEOTIDE SEQUENCE [LARGE SCALE GENOMIC DNA]</scope>
    <source>
        <strain evidence="1">ISS10</strain>
    </source>
</reference>
<accession>A0A0V1KIF8</accession>
<proteinExistence type="predicted"/>
<keyword evidence="2" id="KW-1185">Reference proteome</keyword>
<dbReference type="AlphaFoldDB" id="A0A0V1KIF8"/>
<organism evidence="1 2">
    <name type="scientific">Trichinella nativa</name>
    <dbReference type="NCBI Taxonomy" id="6335"/>
    <lineage>
        <taxon>Eukaryota</taxon>
        <taxon>Metazoa</taxon>
        <taxon>Ecdysozoa</taxon>
        <taxon>Nematoda</taxon>
        <taxon>Enoplea</taxon>
        <taxon>Dorylaimia</taxon>
        <taxon>Trichinellida</taxon>
        <taxon>Trichinellidae</taxon>
        <taxon>Trichinella</taxon>
    </lineage>
</organism>
<gene>
    <name evidence="1" type="ORF">T02_3110</name>
</gene>
<protein>
    <submittedName>
        <fullName evidence="1">Uncharacterized protein</fullName>
    </submittedName>
</protein>
<dbReference type="Proteomes" id="UP000054721">
    <property type="component" value="Unassembled WGS sequence"/>
</dbReference>
<dbReference type="EMBL" id="JYDW01001463">
    <property type="protein sequence ID" value="KRZ47065.1"/>
    <property type="molecule type" value="Genomic_DNA"/>
</dbReference>